<dbReference type="CDD" id="cd06145">
    <property type="entry name" value="REX1_like"/>
    <property type="match status" value="1"/>
</dbReference>
<dbReference type="SMART" id="SM00479">
    <property type="entry name" value="EXOIII"/>
    <property type="match status" value="1"/>
</dbReference>
<dbReference type="Pfam" id="PF00929">
    <property type="entry name" value="RNase_T"/>
    <property type="match status" value="1"/>
</dbReference>
<comment type="caution">
    <text evidence="9">The sequence shown here is derived from an EMBL/GenBank/DDBJ whole genome shotgun (WGS) entry which is preliminary data.</text>
</comment>
<proteinExistence type="inferred from homology"/>
<dbReference type="AlphaFoldDB" id="A0A5B7DF75"/>
<keyword evidence="10" id="KW-1185">Reference proteome</keyword>
<dbReference type="InterPro" id="IPR034922">
    <property type="entry name" value="REX1-like_exo"/>
</dbReference>
<dbReference type="OrthoDB" id="206335at2759"/>
<dbReference type="PANTHER" id="PTHR12801">
    <property type="entry name" value="RNA EXONUCLEASE REXO1 / RECO3 FAMILY MEMBER-RELATED"/>
    <property type="match status" value="1"/>
</dbReference>
<dbReference type="GO" id="GO:0010629">
    <property type="term" value="P:negative regulation of gene expression"/>
    <property type="evidence" value="ECO:0007669"/>
    <property type="project" value="UniProtKB-ARBA"/>
</dbReference>
<dbReference type="InterPro" id="IPR012337">
    <property type="entry name" value="RNaseH-like_sf"/>
</dbReference>
<accession>A0A5B7DF75</accession>
<dbReference type="EMBL" id="VSRR010000794">
    <property type="protein sequence ID" value="MPC19695.1"/>
    <property type="molecule type" value="Genomic_DNA"/>
</dbReference>
<evidence type="ECO:0000256" key="1">
    <source>
        <dbReference type="ARBA" id="ARBA00004123"/>
    </source>
</evidence>
<evidence type="ECO:0000256" key="2">
    <source>
        <dbReference type="ARBA" id="ARBA00006357"/>
    </source>
</evidence>
<dbReference type="Gene3D" id="3.30.420.10">
    <property type="entry name" value="Ribonuclease H-like superfamily/Ribonuclease H"/>
    <property type="match status" value="1"/>
</dbReference>
<organism evidence="9 10">
    <name type="scientific">Portunus trituberculatus</name>
    <name type="common">Swimming crab</name>
    <name type="synonym">Neptunus trituberculatus</name>
    <dbReference type="NCBI Taxonomy" id="210409"/>
    <lineage>
        <taxon>Eukaryota</taxon>
        <taxon>Metazoa</taxon>
        <taxon>Ecdysozoa</taxon>
        <taxon>Arthropoda</taxon>
        <taxon>Crustacea</taxon>
        <taxon>Multicrustacea</taxon>
        <taxon>Malacostraca</taxon>
        <taxon>Eumalacostraca</taxon>
        <taxon>Eucarida</taxon>
        <taxon>Decapoda</taxon>
        <taxon>Pleocyemata</taxon>
        <taxon>Brachyura</taxon>
        <taxon>Eubrachyura</taxon>
        <taxon>Portunoidea</taxon>
        <taxon>Portunidae</taxon>
        <taxon>Portuninae</taxon>
        <taxon>Portunus</taxon>
    </lineage>
</organism>
<evidence type="ECO:0000256" key="7">
    <source>
        <dbReference type="SAM" id="MobiDB-lite"/>
    </source>
</evidence>
<gene>
    <name evidence="9" type="primary">REXO1L1P</name>
    <name evidence="9" type="ORF">E2C01_012621</name>
</gene>
<dbReference type="InterPro" id="IPR036397">
    <property type="entry name" value="RNaseH_sf"/>
</dbReference>
<dbReference type="SUPFAM" id="SSF53098">
    <property type="entry name" value="Ribonuclease H-like"/>
    <property type="match status" value="1"/>
</dbReference>
<feature type="compositionally biased region" description="Basic residues" evidence="7">
    <location>
        <begin position="91"/>
        <end position="108"/>
    </location>
</feature>
<evidence type="ECO:0000259" key="8">
    <source>
        <dbReference type="SMART" id="SM00479"/>
    </source>
</evidence>
<dbReference type="GO" id="GO:0005634">
    <property type="term" value="C:nucleus"/>
    <property type="evidence" value="ECO:0007669"/>
    <property type="project" value="UniProtKB-SubCell"/>
</dbReference>
<keyword evidence="5 9" id="KW-0269">Exonuclease</keyword>
<sequence length="536" mass="56491">MGHWHSSLTPPGPCVVVSGCHFDPGGGSSARQEVEGRQGCFPLPLLEDTASSSSSGSGSLDEIDTSSVSSSSHLAASTSPSDAEEAGGPKMSRRQRKNKNKSKKVKHGGKGERQGSGGGSGTMVASTSALFERLGKTEQEVHALLLPLCCGVEERVLNGYPFPSGGGVHVFRPSGYTTLAAVLGGAGAQALLVGETQATPHPSLAEDDDHTSDYSEPESLVEHGSSSDCCADDGDAQDASSGISSDSKEGEADSRDWCGCGVEAALHGEGPCAVLQRVERCKRCRQTFSLGDNGRRPCLHHPRKVALRQDSQLRYQCCGKLKGVVGCTAAPMHVYHSLRCGLNGPLDGYATPRSGPTRVLGLDCEMVYTSEGFELARVTLVAVWGCVVLDAYVRPKGRIFDYNTQFSGITEAHMAAAVTFTEARERVLAQVTASTVLVGHSLEGDLVALRLVHSNVVDTSLLFKAPQGLAMPGLPIKQSLKSLAKKYLGRDIQAQAAGGHDSVEDATVVLDLVLSHFLESHRVPKVAPLPPALRNM</sequence>
<dbReference type="GO" id="GO:0004527">
    <property type="term" value="F:exonuclease activity"/>
    <property type="evidence" value="ECO:0007669"/>
    <property type="project" value="UniProtKB-KW"/>
</dbReference>
<evidence type="ECO:0000313" key="10">
    <source>
        <dbReference type="Proteomes" id="UP000324222"/>
    </source>
</evidence>
<protein>
    <submittedName>
        <fullName evidence="9">Putative exonuclease GOR</fullName>
    </submittedName>
</protein>
<feature type="compositionally biased region" description="Low complexity" evidence="7">
    <location>
        <begin position="51"/>
        <end position="81"/>
    </location>
</feature>
<keyword evidence="4" id="KW-0378">Hydrolase</keyword>
<reference evidence="9 10" key="1">
    <citation type="submission" date="2019-05" db="EMBL/GenBank/DDBJ databases">
        <title>Another draft genome of Portunus trituberculatus and its Hox gene families provides insights of decapod evolution.</title>
        <authorList>
            <person name="Jeong J.-H."/>
            <person name="Song I."/>
            <person name="Kim S."/>
            <person name="Choi T."/>
            <person name="Kim D."/>
            <person name="Ryu S."/>
            <person name="Kim W."/>
        </authorList>
    </citation>
    <scope>NUCLEOTIDE SEQUENCE [LARGE SCALE GENOMIC DNA]</scope>
    <source>
        <tissue evidence="9">Muscle</tissue>
    </source>
</reference>
<dbReference type="PANTHER" id="PTHR12801:SF112">
    <property type="entry name" value="RNA EXONUCLEASE 3"/>
    <property type="match status" value="1"/>
</dbReference>
<comment type="similarity">
    <text evidence="2">Belongs to the REXO1/REXO3 family.</text>
</comment>
<evidence type="ECO:0000256" key="5">
    <source>
        <dbReference type="ARBA" id="ARBA00022839"/>
    </source>
</evidence>
<evidence type="ECO:0000256" key="3">
    <source>
        <dbReference type="ARBA" id="ARBA00022722"/>
    </source>
</evidence>
<dbReference type="FunFam" id="3.30.420.10:FF:000031">
    <property type="entry name" value="RNA exonuclease 1"/>
    <property type="match status" value="1"/>
</dbReference>
<dbReference type="GO" id="GO:0003676">
    <property type="term" value="F:nucleic acid binding"/>
    <property type="evidence" value="ECO:0007669"/>
    <property type="project" value="InterPro"/>
</dbReference>
<feature type="region of interest" description="Disordered" evidence="7">
    <location>
        <begin position="23"/>
        <end position="124"/>
    </location>
</feature>
<evidence type="ECO:0000313" key="9">
    <source>
        <dbReference type="EMBL" id="MPC19695.1"/>
    </source>
</evidence>
<keyword evidence="6" id="KW-0539">Nucleus</keyword>
<dbReference type="Proteomes" id="UP000324222">
    <property type="component" value="Unassembled WGS sequence"/>
</dbReference>
<dbReference type="InterPro" id="IPR013520">
    <property type="entry name" value="Ribonucl_H"/>
</dbReference>
<feature type="domain" description="Exonuclease" evidence="8">
    <location>
        <begin position="358"/>
        <end position="523"/>
    </location>
</feature>
<name>A0A5B7DF75_PORTR</name>
<evidence type="ECO:0000256" key="4">
    <source>
        <dbReference type="ARBA" id="ARBA00022801"/>
    </source>
</evidence>
<evidence type="ECO:0000256" key="6">
    <source>
        <dbReference type="ARBA" id="ARBA00023242"/>
    </source>
</evidence>
<dbReference type="InterPro" id="IPR047021">
    <property type="entry name" value="REXO1/3/4-like"/>
</dbReference>
<comment type="subcellular location">
    <subcellularLocation>
        <location evidence="1">Nucleus</location>
    </subcellularLocation>
</comment>
<feature type="region of interest" description="Disordered" evidence="7">
    <location>
        <begin position="199"/>
        <end position="254"/>
    </location>
</feature>
<keyword evidence="3" id="KW-0540">Nuclease</keyword>